<keyword evidence="2" id="KW-1185">Reference proteome</keyword>
<dbReference type="EMBL" id="CP014750">
    <property type="protein sequence ID" value="AMQ19243.1"/>
    <property type="molecule type" value="Genomic_DNA"/>
</dbReference>
<proteinExistence type="predicted"/>
<gene>
    <name evidence="1" type="ORF">A0127_08740</name>
</gene>
<dbReference type="STRING" id="53952.A0127_08740"/>
<dbReference type="RefSeq" id="WP_062390423.1">
    <property type="nucleotide sequence ID" value="NZ_CP014750.1"/>
</dbReference>
<dbReference type="OrthoDB" id="96436at2157"/>
<dbReference type="AlphaFoldDB" id="A0A142CWU1"/>
<dbReference type="Proteomes" id="UP000073604">
    <property type="component" value="Chromosome"/>
</dbReference>
<dbReference type="KEGG" id="tpep:A0127_08740"/>
<evidence type="ECO:0000313" key="1">
    <source>
        <dbReference type="EMBL" id="AMQ19243.1"/>
    </source>
</evidence>
<accession>A0A142CWU1</accession>
<sequence length="240" mass="26383">MKALKIIGAILAVVVMFSILTAATMDESRTLVPFAAPDRWSPKGTQVNIISYGPIKVRYTVTEYSYTGFARDIENLSRLAGVGVSLKEGVVGYVAVVDLSSVPSTVLPLVRGKVEEEVDRLIEDEVFSMAGELGLEPLEKYTSGEDIVWRFSFPLELPGVLGENTIKEELPVYVRTRRVWHGKTLVVALVAYPNGILEVSGGKHSFGSLSVSITARIRLEYSDEAEDFLQWASNVELKEA</sequence>
<protein>
    <submittedName>
        <fullName evidence="1">Uncharacterized protein</fullName>
    </submittedName>
</protein>
<reference evidence="2" key="1">
    <citation type="submission" date="2016-03" db="EMBL/GenBank/DDBJ databases">
        <authorList>
            <person name="Oger P.M."/>
        </authorList>
    </citation>
    <scope>NUCLEOTIDE SEQUENCE [LARGE SCALE GENOMIC DNA]</scope>
    <source>
        <strain evidence="2">OG-1</strain>
    </source>
</reference>
<evidence type="ECO:0000313" key="2">
    <source>
        <dbReference type="Proteomes" id="UP000073604"/>
    </source>
</evidence>
<dbReference type="GeneID" id="27140631"/>
<organism evidence="1 2">
    <name type="scientific">Thermococcus peptonophilus</name>
    <dbReference type="NCBI Taxonomy" id="53952"/>
    <lineage>
        <taxon>Archaea</taxon>
        <taxon>Methanobacteriati</taxon>
        <taxon>Methanobacteriota</taxon>
        <taxon>Thermococci</taxon>
        <taxon>Thermococcales</taxon>
        <taxon>Thermococcaceae</taxon>
        <taxon>Thermococcus</taxon>
    </lineage>
</organism>
<name>A0A142CWU1_9EURY</name>